<organism evidence="3 4">
    <name type="scientific">Extremus antarcticus</name>
    <dbReference type="NCBI Taxonomy" id="702011"/>
    <lineage>
        <taxon>Eukaryota</taxon>
        <taxon>Fungi</taxon>
        <taxon>Dikarya</taxon>
        <taxon>Ascomycota</taxon>
        <taxon>Pezizomycotina</taxon>
        <taxon>Dothideomycetes</taxon>
        <taxon>Dothideomycetidae</taxon>
        <taxon>Mycosphaerellales</taxon>
        <taxon>Extremaceae</taxon>
        <taxon>Extremus</taxon>
    </lineage>
</organism>
<dbReference type="AlphaFoldDB" id="A0AAJ0GB34"/>
<name>A0AAJ0GB34_9PEZI</name>
<accession>A0AAJ0GB34</accession>
<proteinExistence type="predicted"/>
<feature type="transmembrane region" description="Helical" evidence="2">
    <location>
        <begin position="78"/>
        <end position="99"/>
    </location>
</feature>
<keyword evidence="2" id="KW-1133">Transmembrane helix</keyword>
<evidence type="ECO:0000313" key="3">
    <source>
        <dbReference type="EMBL" id="KAK3051492.1"/>
    </source>
</evidence>
<keyword evidence="4" id="KW-1185">Reference proteome</keyword>
<dbReference type="EMBL" id="JAWDJX010000026">
    <property type="protein sequence ID" value="KAK3051492.1"/>
    <property type="molecule type" value="Genomic_DNA"/>
</dbReference>
<keyword evidence="2" id="KW-0812">Transmembrane</keyword>
<dbReference type="Proteomes" id="UP001271007">
    <property type="component" value="Unassembled WGS sequence"/>
</dbReference>
<feature type="transmembrane region" description="Helical" evidence="2">
    <location>
        <begin position="143"/>
        <end position="167"/>
    </location>
</feature>
<feature type="region of interest" description="Disordered" evidence="1">
    <location>
        <begin position="1"/>
        <end position="20"/>
    </location>
</feature>
<keyword evidence="2" id="KW-0472">Membrane</keyword>
<protein>
    <submittedName>
        <fullName evidence="3">Uncharacterized protein</fullName>
    </submittedName>
</protein>
<reference evidence="3" key="1">
    <citation type="submission" date="2023-04" db="EMBL/GenBank/DDBJ databases">
        <title>Black Yeasts Isolated from many extreme environments.</title>
        <authorList>
            <person name="Coleine C."/>
            <person name="Stajich J.E."/>
            <person name="Selbmann L."/>
        </authorList>
    </citation>
    <scope>NUCLEOTIDE SEQUENCE</scope>
    <source>
        <strain evidence="3">CCFEE 5312</strain>
    </source>
</reference>
<feature type="transmembrane region" description="Helical" evidence="2">
    <location>
        <begin position="119"/>
        <end position="137"/>
    </location>
</feature>
<evidence type="ECO:0000313" key="4">
    <source>
        <dbReference type="Proteomes" id="UP001271007"/>
    </source>
</evidence>
<feature type="transmembrane region" description="Helical" evidence="2">
    <location>
        <begin position="52"/>
        <end position="72"/>
    </location>
</feature>
<gene>
    <name evidence="3" type="ORF">LTR09_007515</name>
</gene>
<sequence length="168" mass="18861">MASIHTNPSTHTLSSNDPPSSTYSNIPQIWPFHWSTFNPFNRPSFDDRMRRISMITILTARTFLDIPALYLFARRLEIPNLVLYLAIDVIAFVFIAWCLSVIGEAQGERRVLGKRVGRWHLDAFLLVTALVHVLLLVGQLSGLALGFGVVGPYGSIWLLTWLLLVGVT</sequence>
<evidence type="ECO:0000256" key="1">
    <source>
        <dbReference type="SAM" id="MobiDB-lite"/>
    </source>
</evidence>
<evidence type="ECO:0000256" key="2">
    <source>
        <dbReference type="SAM" id="Phobius"/>
    </source>
</evidence>
<comment type="caution">
    <text evidence="3">The sequence shown here is derived from an EMBL/GenBank/DDBJ whole genome shotgun (WGS) entry which is preliminary data.</text>
</comment>